<evidence type="ECO:0000313" key="4">
    <source>
        <dbReference type="Proteomes" id="UP000540519"/>
    </source>
</evidence>
<keyword evidence="1" id="KW-0175">Coiled coil</keyword>
<comment type="caution">
    <text evidence="3">The sequence shown here is derived from an EMBL/GenBank/DDBJ whole genome shotgun (WGS) entry which is preliminary data.</text>
</comment>
<name>A0A7X2ZPZ0_9FLAO</name>
<keyword evidence="4" id="KW-1185">Reference proteome</keyword>
<protein>
    <submittedName>
        <fullName evidence="3">DUF4296 domain-containing protein</fullName>
    </submittedName>
</protein>
<evidence type="ECO:0000259" key="2">
    <source>
        <dbReference type="Pfam" id="PF14129"/>
    </source>
</evidence>
<dbReference type="Pfam" id="PF14129">
    <property type="entry name" value="DUF4296"/>
    <property type="match status" value="1"/>
</dbReference>
<dbReference type="PROSITE" id="PS51257">
    <property type="entry name" value="PROKAR_LIPOPROTEIN"/>
    <property type="match status" value="1"/>
</dbReference>
<feature type="domain" description="DUF4296" evidence="2">
    <location>
        <begin position="24"/>
        <end position="103"/>
    </location>
</feature>
<evidence type="ECO:0000313" key="3">
    <source>
        <dbReference type="EMBL" id="MUH34253.1"/>
    </source>
</evidence>
<dbReference type="OrthoDB" id="1525222at2"/>
<dbReference type="RefSeq" id="WP_155598370.1">
    <property type="nucleotide sequence ID" value="NZ_RCNR01000001.1"/>
</dbReference>
<dbReference type="InterPro" id="IPR025381">
    <property type="entry name" value="DUF4296"/>
</dbReference>
<sequence>MRVIAIVSLFFMFISCNEKLLDKPENLIPKEQMVAILQDLAIVNAAKTTNVQVLRDNDIEPMDYIFEKYNIDSLQLVESDRYYASLPVEYEKIYKEVEANLESGAKVLEEQKKVNDSLRVAKESLKREKEKAEKATDTLP</sequence>
<evidence type="ECO:0000256" key="1">
    <source>
        <dbReference type="SAM" id="Coils"/>
    </source>
</evidence>
<accession>A0A7X2ZPZ0</accession>
<organism evidence="3 4">
    <name type="scientific">Zobellia amurskyensis</name>
    <dbReference type="NCBI Taxonomy" id="248905"/>
    <lineage>
        <taxon>Bacteria</taxon>
        <taxon>Pseudomonadati</taxon>
        <taxon>Bacteroidota</taxon>
        <taxon>Flavobacteriia</taxon>
        <taxon>Flavobacteriales</taxon>
        <taxon>Flavobacteriaceae</taxon>
        <taxon>Zobellia</taxon>
    </lineage>
</organism>
<reference evidence="3 4" key="1">
    <citation type="journal article" date="2019" name="Mar. Drugs">
        <title>Comparative Genomics and CAZyme Genome Repertoires of Marine Zobellia amurskyensis KMM 3526(T) and Zobellia laminariae KMM 3676(T).</title>
        <authorList>
            <person name="Chernysheva N."/>
            <person name="Bystritskaya E."/>
            <person name="Stenkova A."/>
            <person name="Golovkin I."/>
            <person name="Nedashkovskaya O."/>
            <person name="Isaeva M."/>
        </authorList>
    </citation>
    <scope>NUCLEOTIDE SEQUENCE [LARGE SCALE GENOMIC DNA]</scope>
    <source>
        <strain evidence="3 4">KMM 3526</strain>
    </source>
</reference>
<dbReference type="AlphaFoldDB" id="A0A7X2ZPZ0"/>
<feature type="coiled-coil region" evidence="1">
    <location>
        <begin position="108"/>
        <end position="138"/>
    </location>
</feature>
<gene>
    <name evidence="3" type="ORF">D9O36_00205</name>
</gene>
<proteinExistence type="predicted"/>
<dbReference type="EMBL" id="RCNR01000001">
    <property type="protein sequence ID" value="MUH34253.1"/>
    <property type="molecule type" value="Genomic_DNA"/>
</dbReference>
<dbReference type="Proteomes" id="UP000540519">
    <property type="component" value="Unassembled WGS sequence"/>
</dbReference>